<dbReference type="EMBL" id="UOFS01000049">
    <property type="protein sequence ID" value="VAX01410.1"/>
    <property type="molecule type" value="Genomic_DNA"/>
</dbReference>
<gene>
    <name evidence="2" type="ORF">MNBD_GAMMA22-1943</name>
</gene>
<accession>A0A3B1AT72</accession>
<dbReference type="InterPro" id="IPR011042">
    <property type="entry name" value="6-blade_b-propeller_TolB-like"/>
</dbReference>
<dbReference type="AlphaFoldDB" id="A0A3B1AT72"/>
<dbReference type="GO" id="GO:0000209">
    <property type="term" value="P:protein polyubiquitination"/>
    <property type="evidence" value="ECO:0007669"/>
    <property type="project" value="TreeGrafter"/>
</dbReference>
<dbReference type="PANTHER" id="PTHR24104:SF25">
    <property type="entry name" value="PROTEIN LIN-41"/>
    <property type="match status" value="1"/>
</dbReference>
<reference evidence="2" key="1">
    <citation type="submission" date="2018-06" db="EMBL/GenBank/DDBJ databases">
        <authorList>
            <person name="Zhirakovskaya E."/>
        </authorList>
    </citation>
    <scope>NUCLEOTIDE SEQUENCE</scope>
</reference>
<evidence type="ECO:0000313" key="2">
    <source>
        <dbReference type="EMBL" id="VAX01410.1"/>
    </source>
</evidence>
<sequence length="363" mass="40083">MVSYSKVKLFAIILIAILLLNSCSTTSEKLLFSMPSHAVFNPALNNQNVWPRAPLVARYLYIGDLRGESNKSQDKQKVSGILSRFFSAIAGLDSSSRDNIDLMRPQQGVVDNNGRVYIVDAGRRAVFSFDEKKSEFFIWDEINSGLPFKSPVGIAIVEDLIMVTDSAAAKIFVLNTKGQLLSSFGDKNLKRPTGIVYDKNTKRIFVSDTANNNIKIYNIKGVLLETFGQRGSALGDFNRPTFLSFKKNKLYVADSLNARIQIFNSDGEVINSIGKRGLYIGNFSRPKGIAVDSHGNIYVTESFYDYLLVFNPAGELLLSIGGSGQQAGQFSQPTAVWVDDSDRVFVSDMLNGRVSIFQYLGGT</sequence>
<proteinExistence type="predicted"/>
<dbReference type="PROSITE" id="PS51125">
    <property type="entry name" value="NHL"/>
    <property type="match status" value="4"/>
</dbReference>
<dbReference type="InterPro" id="IPR001258">
    <property type="entry name" value="NHL_repeat"/>
</dbReference>
<keyword evidence="1" id="KW-0677">Repeat</keyword>
<dbReference type="Pfam" id="PF17170">
    <property type="entry name" value="DUF5128"/>
    <property type="match status" value="1"/>
</dbReference>
<organism evidence="2">
    <name type="scientific">hydrothermal vent metagenome</name>
    <dbReference type="NCBI Taxonomy" id="652676"/>
    <lineage>
        <taxon>unclassified sequences</taxon>
        <taxon>metagenomes</taxon>
        <taxon>ecological metagenomes</taxon>
    </lineage>
</organism>
<dbReference type="InterPro" id="IPR050952">
    <property type="entry name" value="TRIM-NHL_E3_ligases"/>
</dbReference>
<name>A0A3B1AT72_9ZZZZ</name>
<dbReference type="Gene3D" id="2.120.10.30">
    <property type="entry name" value="TolB, C-terminal domain"/>
    <property type="match status" value="2"/>
</dbReference>
<dbReference type="GO" id="GO:0061630">
    <property type="term" value="F:ubiquitin protein ligase activity"/>
    <property type="evidence" value="ECO:0007669"/>
    <property type="project" value="TreeGrafter"/>
</dbReference>
<dbReference type="GO" id="GO:0008270">
    <property type="term" value="F:zinc ion binding"/>
    <property type="evidence" value="ECO:0007669"/>
    <property type="project" value="UniProtKB-KW"/>
</dbReference>
<dbReference type="SUPFAM" id="SSF101898">
    <property type="entry name" value="NHL repeat"/>
    <property type="match status" value="1"/>
</dbReference>
<dbReference type="PANTHER" id="PTHR24104">
    <property type="entry name" value="E3 UBIQUITIN-PROTEIN LIGASE NHLRC1-RELATED"/>
    <property type="match status" value="1"/>
</dbReference>
<protein>
    <submittedName>
        <fullName evidence="2">NHL repeat domain protein</fullName>
    </submittedName>
</protein>
<evidence type="ECO:0000256" key="1">
    <source>
        <dbReference type="ARBA" id="ARBA00022737"/>
    </source>
</evidence>
<dbReference type="GO" id="GO:0043161">
    <property type="term" value="P:proteasome-mediated ubiquitin-dependent protein catabolic process"/>
    <property type="evidence" value="ECO:0007669"/>
    <property type="project" value="TreeGrafter"/>
</dbReference>